<name>A0AAE3SID6_9BACT</name>
<dbReference type="InterPro" id="IPR052176">
    <property type="entry name" value="Glycosyl_Hydrlase_43_Enz"/>
</dbReference>
<dbReference type="PANTHER" id="PTHR43772:SF2">
    <property type="entry name" value="PUTATIVE (AFU_ORTHOLOGUE AFUA_2G04480)-RELATED"/>
    <property type="match status" value="1"/>
</dbReference>
<feature type="signal peptide" evidence="3">
    <location>
        <begin position="1"/>
        <end position="20"/>
    </location>
</feature>
<accession>A0AAE3SID6</accession>
<organism evidence="4 5">
    <name type="scientific">Plebeiibacterium marinum</name>
    <dbReference type="NCBI Taxonomy" id="2992111"/>
    <lineage>
        <taxon>Bacteria</taxon>
        <taxon>Pseudomonadati</taxon>
        <taxon>Bacteroidota</taxon>
        <taxon>Bacteroidia</taxon>
        <taxon>Marinilabiliales</taxon>
        <taxon>Marinilabiliaceae</taxon>
        <taxon>Plebeiibacterium</taxon>
    </lineage>
</organism>
<dbReference type="SUPFAM" id="SSF75005">
    <property type="entry name" value="Arabinanase/levansucrase/invertase"/>
    <property type="match status" value="1"/>
</dbReference>
<keyword evidence="3" id="KW-0732">Signal</keyword>
<keyword evidence="2" id="KW-0119">Carbohydrate metabolism</keyword>
<proteinExistence type="predicted"/>
<keyword evidence="5" id="KW-1185">Reference proteome</keyword>
<evidence type="ECO:0000256" key="2">
    <source>
        <dbReference type="ARBA" id="ARBA00023277"/>
    </source>
</evidence>
<dbReference type="AlphaFoldDB" id="A0AAE3SID6"/>
<dbReference type="PANTHER" id="PTHR43772">
    <property type="entry name" value="ENDO-1,4-BETA-XYLANASE"/>
    <property type="match status" value="1"/>
</dbReference>
<evidence type="ECO:0000256" key="1">
    <source>
        <dbReference type="ARBA" id="ARBA00022651"/>
    </source>
</evidence>
<dbReference type="EMBL" id="JAPDPI010000003">
    <property type="protein sequence ID" value="MCW3804517.1"/>
    <property type="molecule type" value="Genomic_DNA"/>
</dbReference>
<dbReference type="InterPro" id="IPR023296">
    <property type="entry name" value="Glyco_hydro_beta-prop_sf"/>
</dbReference>
<comment type="caution">
    <text evidence="4">The sequence shown here is derived from an EMBL/GenBank/DDBJ whole genome shotgun (WGS) entry which is preliminary data.</text>
</comment>
<evidence type="ECO:0000256" key="3">
    <source>
        <dbReference type="SAM" id="SignalP"/>
    </source>
</evidence>
<gene>
    <name evidence="4" type="ORF">OM074_02705</name>
</gene>
<keyword evidence="1" id="KW-0624">Polysaccharide degradation</keyword>
<reference evidence="4" key="1">
    <citation type="submission" date="2022-10" db="EMBL/GenBank/DDBJ databases">
        <authorList>
            <person name="Yu W.X."/>
        </authorList>
    </citation>
    <scope>NUCLEOTIDE SEQUENCE</scope>
    <source>
        <strain evidence="4">D04</strain>
    </source>
</reference>
<dbReference type="RefSeq" id="WP_301197738.1">
    <property type="nucleotide sequence ID" value="NZ_JAPDPI010000003.1"/>
</dbReference>
<sequence length="630" mass="71099">MKLISLYVLFFNLIAIVATGQNPFLPPTAFIPDGEPHVFTYKGEERLFVYGSRDEIVTDYCGYGHDVWSAPVDDLTKWTNHGEIFNIQQIKDIGYGKIEGANLGAPDCVYNPQTRKYYLYTFMLKRYRMDGIQGPASDDEDFIPGYADYGPACIVAESESPIGPFTNPIICDWPSATEDGTFDPSILVDEHSNGNIDVYAYWGNCYGDRWTKINVKDMHSIIHPYTGKSMVNRQTRHVWQASPYKTLNNPSLNGKYTLFEASSIKKVATGKYVFIFSPNENHSSLVYCYSKSPEGPWNYGGTIVNNRNGWEFGNNHGSIVKVKDQWYVIYHRKTDNSYNRQAMIEPIDLKIEGDKVIISQVEMTSQGIFTNGLNAFRRYNANTICYKTARIKIAGSQRCSDGLNPLIGIQSENDSVGIKYLNFGDKKIQDKDHLNLRLNLKLISPEASLTLWVVPEVDFNDETKRIKLGSFKLSNYVSADGNYHEISLQVEDLDHNQSLNHIGGLKGKLGVMMSFNGCVEGMEICRIKEYEFAKGNDPTPNPLHSIVIKNTNKYAQVSVIPTKARLGESVKVVIEPDEGYQYSNVKVSTTNGRKDVLVNPNNKSQYAPQNFNFVMPDEEVVISVKCIKQK</sequence>
<keyword evidence="1" id="KW-0858">Xylan degradation</keyword>
<evidence type="ECO:0000313" key="4">
    <source>
        <dbReference type="EMBL" id="MCW3804517.1"/>
    </source>
</evidence>
<dbReference type="GO" id="GO:0045493">
    <property type="term" value="P:xylan catabolic process"/>
    <property type="evidence" value="ECO:0007669"/>
    <property type="project" value="UniProtKB-KW"/>
</dbReference>
<protein>
    <submittedName>
        <fullName evidence="4">Uncharacterized protein</fullName>
    </submittedName>
</protein>
<dbReference type="Gene3D" id="2.115.10.20">
    <property type="entry name" value="Glycosyl hydrolase domain, family 43"/>
    <property type="match status" value="1"/>
</dbReference>
<dbReference type="Proteomes" id="UP001207408">
    <property type="component" value="Unassembled WGS sequence"/>
</dbReference>
<evidence type="ECO:0000313" key="5">
    <source>
        <dbReference type="Proteomes" id="UP001207408"/>
    </source>
</evidence>
<feature type="chain" id="PRO_5042197620" evidence="3">
    <location>
        <begin position="21"/>
        <end position="630"/>
    </location>
</feature>